<organism evidence="2 3">
    <name type="scientific">Marinibactrum halimedae</name>
    <dbReference type="NCBI Taxonomy" id="1444977"/>
    <lineage>
        <taxon>Bacteria</taxon>
        <taxon>Pseudomonadati</taxon>
        <taxon>Pseudomonadota</taxon>
        <taxon>Gammaproteobacteria</taxon>
        <taxon>Cellvibrionales</taxon>
        <taxon>Cellvibrionaceae</taxon>
        <taxon>Marinibactrum</taxon>
    </lineage>
</organism>
<dbReference type="Proteomes" id="UP001156870">
    <property type="component" value="Unassembled WGS sequence"/>
</dbReference>
<feature type="domain" description="Aminoglycoside phosphotransferase" evidence="1">
    <location>
        <begin position="89"/>
        <end position="260"/>
    </location>
</feature>
<dbReference type="Gene3D" id="3.90.1200.10">
    <property type="match status" value="1"/>
</dbReference>
<dbReference type="InterPro" id="IPR002575">
    <property type="entry name" value="Aminoglycoside_PTrfase"/>
</dbReference>
<dbReference type="PANTHER" id="PTHR11012:SF30">
    <property type="entry name" value="PROTEIN KINASE-LIKE DOMAIN-CONTAINING"/>
    <property type="match status" value="1"/>
</dbReference>
<sequence>MAVKLILSKDELEKAKVTTLHTLWSGYGALDRLTLSDDSSVIVKRISPPKEVKHPRGWGGGLSHARKLKSYEVERYWYQHWSVQCDDRCRVPRCYEVGNHFFGEGRPSDLLVLEDLDAQGFYLRLAEADASAVLPCVQWLAHFHARFLGASPVGLWGKGTYWHLETRPDEWAAMPEGLLKDAAQAIDSTLHNAKYKTLVHGDAKLANFCVSESGTVAAVDFQYVGAGVGVQDLIYLIGSMSKGFPEEAVVEQLIDAYFDALKSAMGAYHPHICSGEAADDIEIVDEIVKEWRQLLPLAWADFERFLAGWMPTHHKRTDFSRRQTQLALEKIK</sequence>
<dbReference type="RefSeq" id="WP_232593293.1">
    <property type="nucleotide sequence ID" value="NZ_BSPD01000037.1"/>
</dbReference>
<dbReference type="InterPro" id="IPR011009">
    <property type="entry name" value="Kinase-like_dom_sf"/>
</dbReference>
<dbReference type="PANTHER" id="PTHR11012">
    <property type="entry name" value="PROTEIN KINASE-LIKE DOMAIN-CONTAINING"/>
    <property type="match status" value="1"/>
</dbReference>
<keyword evidence="3" id="KW-1185">Reference proteome</keyword>
<gene>
    <name evidence="2" type="ORF">GCM10007877_16500</name>
</gene>
<accession>A0AA37T367</accession>
<evidence type="ECO:0000313" key="3">
    <source>
        <dbReference type="Proteomes" id="UP001156870"/>
    </source>
</evidence>
<proteinExistence type="predicted"/>
<dbReference type="Pfam" id="PF01636">
    <property type="entry name" value="APH"/>
    <property type="match status" value="1"/>
</dbReference>
<dbReference type="EMBL" id="BSPD01000037">
    <property type="protein sequence ID" value="GLS25935.1"/>
    <property type="molecule type" value="Genomic_DNA"/>
</dbReference>
<name>A0AA37T367_9GAMM</name>
<evidence type="ECO:0000313" key="2">
    <source>
        <dbReference type="EMBL" id="GLS25935.1"/>
    </source>
</evidence>
<protein>
    <submittedName>
        <fullName evidence="2">Phosphotransferase</fullName>
    </submittedName>
</protein>
<dbReference type="SUPFAM" id="SSF56112">
    <property type="entry name" value="Protein kinase-like (PK-like)"/>
    <property type="match status" value="1"/>
</dbReference>
<dbReference type="AlphaFoldDB" id="A0AA37T367"/>
<reference evidence="2 3" key="1">
    <citation type="journal article" date="2014" name="Int. J. Syst. Evol. Microbiol.">
        <title>Complete genome sequence of Corynebacterium casei LMG S-19264T (=DSM 44701T), isolated from a smear-ripened cheese.</title>
        <authorList>
            <consortium name="US DOE Joint Genome Institute (JGI-PGF)"/>
            <person name="Walter F."/>
            <person name="Albersmeier A."/>
            <person name="Kalinowski J."/>
            <person name="Ruckert C."/>
        </authorList>
    </citation>
    <scope>NUCLEOTIDE SEQUENCE [LARGE SCALE GENOMIC DNA]</scope>
    <source>
        <strain evidence="2 3">NBRC 110095</strain>
    </source>
</reference>
<evidence type="ECO:0000259" key="1">
    <source>
        <dbReference type="Pfam" id="PF01636"/>
    </source>
</evidence>
<comment type="caution">
    <text evidence="2">The sequence shown here is derived from an EMBL/GenBank/DDBJ whole genome shotgun (WGS) entry which is preliminary data.</text>
</comment>